<organism evidence="1 2">
    <name type="scientific">Naganishia vaughanmartiniae</name>
    <dbReference type="NCBI Taxonomy" id="1424756"/>
    <lineage>
        <taxon>Eukaryota</taxon>
        <taxon>Fungi</taxon>
        <taxon>Dikarya</taxon>
        <taxon>Basidiomycota</taxon>
        <taxon>Agaricomycotina</taxon>
        <taxon>Tremellomycetes</taxon>
        <taxon>Filobasidiales</taxon>
        <taxon>Filobasidiaceae</taxon>
        <taxon>Naganishia</taxon>
    </lineage>
</organism>
<gene>
    <name evidence="1" type="ORF">QFC22_006683</name>
</gene>
<name>A0ACC2WHC7_9TREE</name>
<evidence type="ECO:0000313" key="2">
    <source>
        <dbReference type="Proteomes" id="UP001243375"/>
    </source>
</evidence>
<proteinExistence type="predicted"/>
<protein>
    <submittedName>
        <fullName evidence="1">Uncharacterized protein</fullName>
    </submittedName>
</protein>
<comment type="caution">
    <text evidence="1">The sequence shown here is derived from an EMBL/GenBank/DDBJ whole genome shotgun (WGS) entry which is preliminary data.</text>
</comment>
<accession>A0ACC2WHC7</accession>
<dbReference type="Proteomes" id="UP001243375">
    <property type="component" value="Unassembled WGS sequence"/>
</dbReference>
<reference evidence="1" key="1">
    <citation type="submission" date="2023-04" db="EMBL/GenBank/DDBJ databases">
        <title>Draft Genome sequencing of Naganishia species isolated from polar environments using Oxford Nanopore Technology.</title>
        <authorList>
            <person name="Leo P."/>
            <person name="Venkateswaran K."/>
        </authorList>
    </citation>
    <scope>NUCLEOTIDE SEQUENCE</scope>
    <source>
        <strain evidence="1">MNA-CCFEE 5425</strain>
    </source>
</reference>
<dbReference type="EMBL" id="JASBWU010000035">
    <property type="protein sequence ID" value="KAJ9110826.1"/>
    <property type="molecule type" value="Genomic_DNA"/>
</dbReference>
<evidence type="ECO:0000313" key="1">
    <source>
        <dbReference type="EMBL" id="KAJ9110826.1"/>
    </source>
</evidence>
<keyword evidence="2" id="KW-1185">Reference proteome</keyword>
<sequence length="342" mass="36302">MLCGLLAFLFWSVPGAAGMAGLAAAVRSFPDKLPPIVLALLTGLNASAVGLIALAAYQLSLTAISDGVGRLVLVTSASLGICYHAPWVSSKPGETRLGVEQPCFPNGEEVKLENGKALTLNDTASEGIEMSVLPTLDAMQEDQSNDGLQPLPHMVPVPPIARTRSTISTTSFRPDTFSSGKDDVGSVAPPPLDGKRDDDGSSAVDRYPPPPLSGTTLPEQQQQQQGLRYRHTASHTNTHNDIRPPSVEGETPASDERLRTTLMVPSKRWAYSLGASFVVCIITLVVLRAKYPRSEGDAAPRALDFFVNMVLAGVIIFGGGPVVVPLLRGYTVENGKCAKYKV</sequence>